<accession>A0A1U7I1V1</accession>
<dbReference type="RefSeq" id="WP_073597487.1">
    <property type="nucleotide sequence ID" value="NZ_MRCE01000076.1"/>
</dbReference>
<evidence type="ECO:0000313" key="2">
    <source>
        <dbReference type="Proteomes" id="UP000185860"/>
    </source>
</evidence>
<dbReference type="EMBL" id="MRCE01000076">
    <property type="protein sequence ID" value="OKH29944.1"/>
    <property type="molecule type" value="Genomic_DNA"/>
</dbReference>
<gene>
    <name evidence="1" type="ORF">NIES2119_31735</name>
</gene>
<sequence length="200" mass="23396">MSTFNKKYLHQITVSEKADRINESLSWAVRSQLKSRDSVEITLFKLAEWVAVPATREIMINPMLQEHLQRTFLAHGYCELYAVRLDNEEFPVYILPVTLEAIDEFRRKMGAFCYALFTGDVEPDWVLIAIESELYVIAGPSEFVCQFLDCKIEEAFSRFQNFVIHEPMPQQLRKYLHLVYDRLKDNYQSAVVGTEFRLSP</sequence>
<dbReference type="STRING" id="454136.NIES2119_31735"/>
<comment type="caution">
    <text evidence="1">The sequence shown here is derived from an EMBL/GenBank/DDBJ whole genome shotgun (WGS) entry which is preliminary data.</text>
</comment>
<organism evidence="1 2">
    <name type="scientific">[Phormidium ambiguum] IAM M-71</name>
    <dbReference type="NCBI Taxonomy" id="454136"/>
    <lineage>
        <taxon>Bacteria</taxon>
        <taxon>Bacillati</taxon>
        <taxon>Cyanobacteriota</taxon>
        <taxon>Cyanophyceae</taxon>
        <taxon>Oscillatoriophycideae</taxon>
        <taxon>Aerosakkonematales</taxon>
        <taxon>Aerosakkonemataceae</taxon>
        <taxon>Floridanema</taxon>
    </lineage>
</organism>
<name>A0A1U7I1V1_9CYAN</name>
<dbReference type="AlphaFoldDB" id="A0A1U7I1V1"/>
<proteinExistence type="predicted"/>
<reference evidence="1 2" key="1">
    <citation type="submission" date="2016-11" db="EMBL/GenBank/DDBJ databases">
        <title>Draft Genome Sequences of Nine Cyanobacterial Strains from Diverse Habitats.</title>
        <authorList>
            <person name="Zhu T."/>
            <person name="Hou S."/>
            <person name="Lu X."/>
            <person name="Hess W.R."/>
        </authorList>
    </citation>
    <scope>NUCLEOTIDE SEQUENCE [LARGE SCALE GENOMIC DNA]</scope>
    <source>
        <strain evidence="1 2">IAM M-71</strain>
    </source>
</reference>
<protein>
    <submittedName>
        <fullName evidence="1">Uncharacterized protein</fullName>
    </submittedName>
</protein>
<evidence type="ECO:0000313" key="1">
    <source>
        <dbReference type="EMBL" id="OKH29944.1"/>
    </source>
</evidence>
<dbReference type="Proteomes" id="UP000185860">
    <property type="component" value="Unassembled WGS sequence"/>
</dbReference>